<name>A0A1A9HYK7_9CHLA</name>
<feature type="region of interest" description="Disordered" evidence="1">
    <location>
        <begin position="223"/>
        <end position="242"/>
    </location>
</feature>
<protein>
    <submittedName>
        <fullName evidence="3">Sperm tail-specific-like protein</fullName>
    </submittedName>
</protein>
<dbReference type="RefSeq" id="WP_156506741.1">
    <property type="nucleotide sequence ID" value="NZ_CP014639.1"/>
</dbReference>
<dbReference type="EMBL" id="CP014639">
    <property type="protein sequence ID" value="ANH79172.1"/>
    <property type="molecule type" value="Genomic_DNA"/>
</dbReference>
<organism evidence="3 4">
    <name type="scientific">Candidatus Chlamydia sanziniae</name>
    <dbReference type="NCBI Taxonomy" id="1806891"/>
    <lineage>
        <taxon>Bacteria</taxon>
        <taxon>Pseudomonadati</taxon>
        <taxon>Chlamydiota</taxon>
        <taxon>Chlamydiia</taxon>
        <taxon>Chlamydiales</taxon>
        <taxon>Chlamydiaceae</taxon>
        <taxon>Chlamydia/Chlamydophila group</taxon>
        <taxon>Chlamydia</taxon>
    </lineage>
</organism>
<feature type="compositionally biased region" description="Basic residues" evidence="1">
    <location>
        <begin position="11"/>
        <end position="20"/>
    </location>
</feature>
<feature type="transmembrane region" description="Helical" evidence="2">
    <location>
        <begin position="389"/>
        <end position="409"/>
    </location>
</feature>
<feature type="compositionally biased region" description="Polar residues" evidence="1">
    <location>
        <begin position="322"/>
        <end position="345"/>
    </location>
</feature>
<feature type="compositionally biased region" description="Pro residues" evidence="1">
    <location>
        <begin position="415"/>
        <end position="425"/>
    </location>
</feature>
<dbReference type="AlphaFoldDB" id="A0A1A9HYK7"/>
<accession>A0A1A9HYK7</accession>
<reference evidence="4" key="1">
    <citation type="submission" date="2016-03" db="EMBL/GenBank/DDBJ databases">
        <title>Culture-independent genomics supports pathogen discovery for uncultivable bacteria within the genus Chlamydia.</title>
        <authorList>
            <person name="Taylor-Brown A."/>
            <person name="Bachmann N.L."/>
            <person name="Borel N."/>
            <person name="Polkinghorne A."/>
        </authorList>
    </citation>
    <scope>NUCLEOTIDE SEQUENCE [LARGE SCALE GENOMIC DNA]</scope>
    <source>
        <strain evidence="4">2742-308</strain>
    </source>
</reference>
<evidence type="ECO:0000256" key="1">
    <source>
        <dbReference type="SAM" id="MobiDB-lite"/>
    </source>
</evidence>
<keyword evidence="4" id="KW-1185">Reference proteome</keyword>
<keyword evidence="2" id="KW-1133">Transmembrane helix</keyword>
<feature type="region of interest" description="Disordered" evidence="1">
    <location>
        <begin position="293"/>
        <end position="345"/>
    </location>
</feature>
<keyword evidence="2" id="KW-0812">Transmembrane</keyword>
<feature type="compositionally biased region" description="Basic residues" evidence="1">
    <location>
        <begin position="227"/>
        <end position="236"/>
    </location>
</feature>
<sequence length="436" mass="47715">MNAKKLTAKMVKGKNSRKASRALSSDVHQKVELGSLFRGGSLVSVKKRYATRSQVSCPEPFETQIVQTPEGSSSEIQASMNAKKLTAKMVKGKNSRKASRALSSDVHQKAKLRKIFREDSLVSVKKRYATRSQVSCPEPFETQIVQTPEGSSSEIQASMNAKKLTAKMVKSENFEDVSKDKNTISGALNNIEISQSSEKVELQELAKGAALPVLVVRPSPTQELAKHKGQKTSARKSAREVLEAREPRIKTNKLLRDRQVTSTLRYDMEKAAAIRVKRNCSVCPQVREEKSSCKRREERSLSKEADVASQEESLDYVEEKVPSSQTPKNAHNTTERSNTNGFYRTASSTRNTNIASYLEAKQYRCDSEETDWPCSSCVAKRKTHTSISVCTMVVTVLAMIVGAVVISNASNGSPTPAPTPTPTPIPSGGSGSATTP</sequence>
<dbReference type="PATRIC" id="fig|1806891.3.peg.993"/>
<gene>
    <name evidence="3" type="ORF">Cs308_1002</name>
</gene>
<evidence type="ECO:0000313" key="3">
    <source>
        <dbReference type="EMBL" id="ANH79172.1"/>
    </source>
</evidence>
<dbReference type="Proteomes" id="UP000078162">
    <property type="component" value="Chromosome"/>
</dbReference>
<dbReference type="KEGG" id="csaz:Cs308_1002"/>
<feature type="region of interest" description="Disordered" evidence="1">
    <location>
        <begin position="1"/>
        <end position="24"/>
    </location>
</feature>
<feature type="region of interest" description="Disordered" evidence="1">
    <location>
        <begin position="410"/>
        <end position="436"/>
    </location>
</feature>
<evidence type="ECO:0000256" key="2">
    <source>
        <dbReference type="SAM" id="Phobius"/>
    </source>
</evidence>
<keyword evidence="2" id="KW-0472">Membrane</keyword>
<feature type="compositionally biased region" description="Basic and acidic residues" evidence="1">
    <location>
        <begin position="293"/>
        <end position="306"/>
    </location>
</feature>
<proteinExistence type="predicted"/>
<dbReference type="OrthoDB" id="17748at2"/>
<evidence type="ECO:0000313" key="4">
    <source>
        <dbReference type="Proteomes" id="UP000078162"/>
    </source>
</evidence>